<keyword evidence="11" id="KW-1185">Reference proteome</keyword>
<dbReference type="GO" id="GO:0004252">
    <property type="term" value="F:serine-type endopeptidase activity"/>
    <property type="evidence" value="ECO:0007669"/>
    <property type="project" value="InterPro"/>
</dbReference>
<feature type="active site" evidence="7">
    <location>
        <position position="41"/>
    </location>
</feature>
<name>A0A9X3WFM5_9BACI</name>
<dbReference type="InterPro" id="IPR019533">
    <property type="entry name" value="Peptidase_S26"/>
</dbReference>
<gene>
    <name evidence="10" type="primary">lepB</name>
    <name evidence="10" type="ORF">NC799_06445</name>
</gene>
<evidence type="ECO:0000256" key="3">
    <source>
        <dbReference type="ARBA" id="ARBA00009370"/>
    </source>
</evidence>
<comment type="subcellular location">
    <subcellularLocation>
        <location evidence="2">Cell membrane</location>
        <topology evidence="2">Single-pass type II membrane protein</topology>
    </subcellularLocation>
    <subcellularLocation>
        <location evidence="8">Membrane</location>
        <topology evidence="8">Single-pass type II membrane protein</topology>
    </subcellularLocation>
</comment>
<dbReference type="GO" id="GO:0005886">
    <property type="term" value="C:plasma membrane"/>
    <property type="evidence" value="ECO:0007669"/>
    <property type="project" value="UniProtKB-SubCell"/>
</dbReference>
<evidence type="ECO:0000313" key="11">
    <source>
        <dbReference type="Proteomes" id="UP001145069"/>
    </source>
</evidence>
<evidence type="ECO:0000256" key="8">
    <source>
        <dbReference type="RuleBase" id="RU362042"/>
    </source>
</evidence>
<feature type="active site" evidence="7">
    <location>
        <position position="81"/>
    </location>
</feature>
<evidence type="ECO:0000313" key="10">
    <source>
        <dbReference type="EMBL" id="MDC3416554.1"/>
    </source>
</evidence>
<dbReference type="SUPFAM" id="SSF51306">
    <property type="entry name" value="LexA/Signal peptidase"/>
    <property type="match status" value="1"/>
</dbReference>
<evidence type="ECO:0000256" key="7">
    <source>
        <dbReference type="PIRSR" id="PIRSR600223-1"/>
    </source>
</evidence>
<evidence type="ECO:0000256" key="6">
    <source>
        <dbReference type="ARBA" id="ARBA00022801"/>
    </source>
</evidence>
<comment type="catalytic activity">
    <reaction evidence="1 8">
        <text>Cleavage of hydrophobic, N-terminal signal or leader sequences from secreted and periplasmic proteins.</text>
        <dbReference type="EC" id="3.4.21.89"/>
    </reaction>
</comment>
<dbReference type="PROSITE" id="PS00501">
    <property type="entry name" value="SPASE_I_1"/>
    <property type="match status" value="1"/>
</dbReference>
<dbReference type="CDD" id="cd06530">
    <property type="entry name" value="S26_SPase_I"/>
    <property type="match status" value="1"/>
</dbReference>
<evidence type="ECO:0000259" key="9">
    <source>
        <dbReference type="Pfam" id="PF10502"/>
    </source>
</evidence>
<evidence type="ECO:0000256" key="2">
    <source>
        <dbReference type="ARBA" id="ARBA00004401"/>
    </source>
</evidence>
<dbReference type="PRINTS" id="PR00727">
    <property type="entry name" value="LEADERPTASE"/>
</dbReference>
<keyword evidence="5 8" id="KW-0645">Protease</keyword>
<dbReference type="RefSeq" id="WP_272445556.1">
    <property type="nucleotide sequence ID" value="NZ_JAMQKC010000003.1"/>
</dbReference>
<dbReference type="EC" id="3.4.21.89" evidence="4 8"/>
<reference evidence="10" key="1">
    <citation type="submission" date="2022-06" db="EMBL/GenBank/DDBJ databases">
        <title>Aquibacillus sp. a new bacterium isolated from soil saline samples.</title>
        <authorList>
            <person name="Galisteo C."/>
            <person name="De La Haba R."/>
            <person name="Sanchez-Porro C."/>
            <person name="Ventosa A."/>
        </authorList>
    </citation>
    <scope>NUCLEOTIDE SEQUENCE</scope>
    <source>
        <strain evidence="10">3ASR75-54</strain>
    </source>
</reference>
<comment type="caution">
    <text evidence="10">The sequence shown here is derived from an EMBL/GenBank/DDBJ whole genome shotgun (WGS) entry which is preliminary data.</text>
</comment>
<dbReference type="Pfam" id="PF10502">
    <property type="entry name" value="Peptidase_S26"/>
    <property type="match status" value="1"/>
</dbReference>
<dbReference type="InterPro" id="IPR000223">
    <property type="entry name" value="Pept_S26A_signal_pept_1"/>
</dbReference>
<dbReference type="Proteomes" id="UP001145069">
    <property type="component" value="Unassembled WGS sequence"/>
</dbReference>
<accession>A0A9X3WFM5</accession>
<evidence type="ECO:0000256" key="1">
    <source>
        <dbReference type="ARBA" id="ARBA00000677"/>
    </source>
</evidence>
<keyword evidence="6 8" id="KW-0378">Hydrolase</keyword>
<dbReference type="InterPro" id="IPR036286">
    <property type="entry name" value="LexA/Signal_pep-like_sf"/>
</dbReference>
<dbReference type="InterPro" id="IPR019756">
    <property type="entry name" value="Pept_S26A_signal_pept_1_Ser-AS"/>
</dbReference>
<dbReference type="PROSITE" id="PS00761">
    <property type="entry name" value="SPASE_I_3"/>
    <property type="match status" value="1"/>
</dbReference>
<dbReference type="PANTHER" id="PTHR43390:SF1">
    <property type="entry name" value="CHLOROPLAST PROCESSING PEPTIDASE"/>
    <property type="match status" value="1"/>
</dbReference>
<feature type="domain" description="Peptidase S26" evidence="9">
    <location>
        <begin position="12"/>
        <end position="164"/>
    </location>
</feature>
<proteinExistence type="inferred from homology"/>
<dbReference type="AlphaFoldDB" id="A0A9X3WFM5"/>
<dbReference type="GO" id="GO:0009003">
    <property type="term" value="F:signal peptidase activity"/>
    <property type="evidence" value="ECO:0007669"/>
    <property type="project" value="UniProtKB-EC"/>
</dbReference>
<comment type="similarity">
    <text evidence="3 8">Belongs to the peptidase S26 family.</text>
</comment>
<dbReference type="PANTHER" id="PTHR43390">
    <property type="entry name" value="SIGNAL PEPTIDASE I"/>
    <property type="match status" value="1"/>
</dbReference>
<organism evidence="10 11">
    <name type="scientific">Aquibacillus salsiterrae</name>
    <dbReference type="NCBI Taxonomy" id="2950439"/>
    <lineage>
        <taxon>Bacteria</taxon>
        <taxon>Bacillati</taxon>
        <taxon>Bacillota</taxon>
        <taxon>Bacilli</taxon>
        <taxon>Bacillales</taxon>
        <taxon>Bacillaceae</taxon>
        <taxon>Aquibacillus</taxon>
    </lineage>
</organism>
<dbReference type="Gene3D" id="2.10.109.10">
    <property type="entry name" value="Umud Fragment, subunit A"/>
    <property type="match status" value="1"/>
</dbReference>
<dbReference type="EMBL" id="JAMQKC010000003">
    <property type="protein sequence ID" value="MDC3416554.1"/>
    <property type="molecule type" value="Genomic_DNA"/>
</dbReference>
<evidence type="ECO:0000256" key="4">
    <source>
        <dbReference type="ARBA" id="ARBA00013208"/>
    </source>
</evidence>
<sequence>MVKTGEKNKWFLWIKIILLGLFIALLLRTFVFSTSLVQGESMYPTLQNGDRLLFNKLIYLTEEPSRGDIVIIKRPLKNYVKRVIALPNETIEVKDHVLRIDGIPYNQNFLTKSQQMHSANFRPIKVPPNSYFVMGDNRPISRDSRNGLGFVFKDEIIGKSELIIFPFSEWSVTR</sequence>
<protein>
    <recommendedName>
        <fullName evidence="4 8">Signal peptidase I</fullName>
        <ecNumber evidence="4 8">3.4.21.89</ecNumber>
    </recommendedName>
</protein>
<evidence type="ECO:0000256" key="5">
    <source>
        <dbReference type="ARBA" id="ARBA00022670"/>
    </source>
</evidence>
<dbReference type="InterPro" id="IPR019758">
    <property type="entry name" value="Pept_S26A_signal_pept_1_CS"/>
</dbReference>
<dbReference type="NCBIfam" id="TIGR02227">
    <property type="entry name" value="sigpep_I_bact"/>
    <property type="match status" value="1"/>
</dbReference>
<dbReference type="GO" id="GO:0006465">
    <property type="term" value="P:signal peptide processing"/>
    <property type="evidence" value="ECO:0007669"/>
    <property type="project" value="InterPro"/>
</dbReference>